<dbReference type="HOGENOM" id="CLU_1444295_0_0_1"/>
<proteinExistence type="predicted"/>
<keyword evidence="2" id="KW-1185">Reference proteome</keyword>
<evidence type="ECO:0000313" key="2">
    <source>
        <dbReference type="Proteomes" id="UP000054477"/>
    </source>
</evidence>
<accession>A0A0C9X8B5</accession>
<dbReference type="Proteomes" id="UP000054477">
    <property type="component" value="Unassembled WGS sequence"/>
</dbReference>
<sequence>MPALVEPVILPNNPSTYPYIREIKDYLQKELLAGRMSGPFSREEAEAILRGPFFSSPLVVDVQPQQPGTPDKIRICRHLSKASKSHPSVNSHIRKEDFPTCFDLASKVAEIIALAPPGTQACTLDIAKFHRTCPVLPSHKPWLVVQGRPNEFLIDHVHPFGAACASSNAGMIANAV</sequence>
<evidence type="ECO:0000313" key="1">
    <source>
        <dbReference type="EMBL" id="KIJ97633.1"/>
    </source>
</evidence>
<feature type="non-terminal residue" evidence="1">
    <location>
        <position position="1"/>
    </location>
</feature>
<reference evidence="2" key="2">
    <citation type="submission" date="2015-01" db="EMBL/GenBank/DDBJ databases">
        <title>Evolutionary Origins and Diversification of the Mycorrhizal Mutualists.</title>
        <authorList>
            <consortium name="DOE Joint Genome Institute"/>
            <consortium name="Mycorrhizal Genomics Consortium"/>
            <person name="Kohler A."/>
            <person name="Kuo A."/>
            <person name="Nagy L.G."/>
            <person name="Floudas D."/>
            <person name="Copeland A."/>
            <person name="Barry K.W."/>
            <person name="Cichocki N."/>
            <person name="Veneault-Fourrey C."/>
            <person name="LaButti K."/>
            <person name="Lindquist E.A."/>
            <person name="Lipzen A."/>
            <person name="Lundell T."/>
            <person name="Morin E."/>
            <person name="Murat C."/>
            <person name="Riley R."/>
            <person name="Ohm R."/>
            <person name="Sun H."/>
            <person name="Tunlid A."/>
            <person name="Henrissat B."/>
            <person name="Grigoriev I.V."/>
            <person name="Hibbett D.S."/>
            <person name="Martin F."/>
        </authorList>
    </citation>
    <scope>NUCLEOTIDE SEQUENCE [LARGE SCALE GENOMIC DNA]</scope>
    <source>
        <strain evidence="2">LaAM-08-1</strain>
    </source>
</reference>
<gene>
    <name evidence="1" type="ORF">K443DRAFT_105324</name>
</gene>
<organism evidence="1 2">
    <name type="scientific">Laccaria amethystina LaAM-08-1</name>
    <dbReference type="NCBI Taxonomy" id="1095629"/>
    <lineage>
        <taxon>Eukaryota</taxon>
        <taxon>Fungi</taxon>
        <taxon>Dikarya</taxon>
        <taxon>Basidiomycota</taxon>
        <taxon>Agaricomycotina</taxon>
        <taxon>Agaricomycetes</taxon>
        <taxon>Agaricomycetidae</taxon>
        <taxon>Agaricales</taxon>
        <taxon>Agaricineae</taxon>
        <taxon>Hydnangiaceae</taxon>
        <taxon>Laccaria</taxon>
    </lineage>
</organism>
<protein>
    <submittedName>
        <fullName evidence="1">Uncharacterized protein</fullName>
    </submittedName>
</protein>
<reference evidence="1 2" key="1">
    <citation type="submission" date="2014-04" db="EMBL/GenBank/DDBJ databases">
        <authorList>
            <consortium name="DOE Joint Genome Institute"/>
            <person name="Kuo A."/>
            <person name="Kohler A."/>
            <person name="Nagy L.G."/>
            <person name="Floudas D."/>
            <person name="Copeland A."/>
            <person name="Barry K.W."/>
            <person name="Cichocki N."/>
            <person name="Veneault-Fourrey C."/>
            <person name="LaButti K."/>
            <person name="Lindquist E.A."/>
            <person name="Lipzen A."/>
            <person name="Lundell T."/>
            <person name="Morin E."/>
            <person name="Murat C."/>
            <person name="Sun H."/>
            <person name="Tunlid A."/>
            <person name="Henrissat B."/>
            <person name="Grigoriev I.V."/>
            <person name="Hibbett D.S."/>
            <person name="Martin F."/>
            <person name="Nordberg H.P."/>
            <person name="Cantor M.N."/>
            <person name="Hua S.X."/>
        </authorList>
    </citation>
    <scope>NUCLEOTIDE SEQUENCE [LARGE SCALE GENOMIC DNA]</scope>
    <source>
        <strain evidence="1 2">LaAM-08-1</strain>
    </source>
</reference>
<dbReference type="EMBL" id="KN838688">
    <property type="protein sequence ID" value="KIJ97633.1"/>
    <property type="molecule type" value="Genomic_DNA"/>
</dbReference>
<name>A0A0C9X8B5_9AGAR</name>
<dbReference type="OrthoDB" id="2911807at2759"/>
<dbReference type="AlphaFoldDB" id="A0A0C9X8B5"/>